<keyword evidence="1" id="KW-1133">Transmembrane helix</keyword>
<keyword evidence="1" id="KW-0472">Membrane</keyword>
<sequence>MLLLSPDYALLWIAFAPLYLFPSSYEVWFPRHLRLLLLSCLLGQDTEEFNALVLPGSKCMTRLVVSYDSVSSLSERLMNQPSWGGPRETDGWYEIRDQES</sequence>
<reference evidence="2" key="1">
    <citation type="submission" date="2019-04" db="EMBL/GenBank/DDBJ databases">
        <title>Friends and foes A comparative genomics study of 23 Aspergillus species from section Flavi.</title>
        <authorList>
            <consortium name="DOE Joint Genome Institute"/>
            <person name="Kjaerbolling I."/>
            <person name="Vesth T."/>
            <person name="Frisvad J.C."/>
            <person name="Nybo J.L."/>
            <person name="Theobald S."/>
            <person name="Kildgaard S."/>
            <person name="Isbrandt T."/>
            <person name="Kuo A."/>
            <person name="Sato A."/>
            <person name="Lyhne E.K."/>
            <person name="Kogle M.E."/>
            <person name="Wiebenga A."/>
            <person name="Kun R.S."/>
            <person name="Lubbers R.J."/>
            <person name="Makela M.R."/>
            <person name="Barry K."/>
            <person name="Chovatia M."/>
            <person name="Clum A."/>
            <person name="Daum C."/>
            <person name="Haridas S."/>
            <person name="He G."/>
            <person name="LaButti K."/>
            <person name="Lipzen A."/>
            <person name="Mondo S."/>
            <person name="Riley R."/>
            <person name="Salamov A."/>
            <person name="Simmons B.A."/>
            <person name="Magnuson J.K."/>
            <person name="Henrissat B."/>
            <person name="Mortensen U.H."/>
            <person name="Larsen T.O."/>
            <person name="Devries R.P."/>
            <person name="Grigoriev I.V."/>
            <person name="Machida M."/>
            <person name="Baker S.E."/>
            <person name="Andersen M.R."/>
        </authorList>
    </citation>
    <scope>NUCLEOTIDE SEQUENCE [LARGE SCALE GENOMIC DNA]</scope>
    <source>
        <strain evidence="2">CBS 121.62</strain>
    </source>
</reference>
<gene>
    <name evidence="2" type="ORF">BDV35DRAFT_365062</name>
</gene>
<name>A0A5N6GNV5_ASPFL</name>
<accession>A0A5N6GNV5</accession>
<dbReference type="EMBL" id="ML734656">
    <property type="protein sequence ID" value="KAB8242740.1"/>
    <property type="molecule type" value="Genomic_DNA"/>
</dbReference>
<dbReference type="AlphaFoldDB" id="A0A5N6GNV5"/>
<dbReference type="Proteomes" id="UP000325434">
    <property type="component" value="Unassembled WGS sequence"/>
</dbReference>
<evidence type="ECO:0000256" key="1">
    <source>
        <dbReference type="SAM" id="Phobius"/>
    </source>
</evidence>
<keyword evidence="1" id="KW-0812">Transmembrane</keyword>
<protein>
    <submittedName>
        <fullName evidence="2">Uncharacterized protein</fullName>
    </submittedName>
</protein>
<organism evidence="2">
    <name type="scientific">Aspergillus flavus</name>
    <dbReference type="NCBI Taxonomy" id="5059"/>
    <lineage>
        <taxon>Eukaryota</taxon>
        <taxon>Fungi</taxon>
        <taxon>Dikarya</taxon>
        <taxon>Ascomycota</taxon>
        <taxon>Pezizomycotina</taxon>
        <taxon>Eurotiomycetes</taxon>
        <taxon>Eurotiomycetidae</taxon>
        <taxon>Eurotiales</taxon>
        <taxon>Aspergillaceae</taxon>
        <taxon>Aspergillus</taxon>
        <taxon>Aspergillus subgen. Circumdati</taxon>
    </lineage>
</organism>
<evidence type="ECO:0000313" key="2">
    <source>
        <dbReference type="EMBL" id="KAB8242740.1"/>
    </source>
</evidence>
<proteinExistence type="predicted"/>
<dbReference type="VEuPathDB" id="FungiDB:AFLA_004602"/>
<feature type="transmembrane region" description="Helical" evidence="1">
    <location>
        <begin position="12"/>
        <end position="29"/>
    </location>
</feature>